<dbReference type="InterPro" id="IPR029016">
    <property type="entry name" value="GAF-like_dom_sf"/>
</dbReference>
<keyword evidence="6" id="KW-0902">Two-component regulatory system</keyword>
<evidence type="ECO:0000259" key="8">
    <source>
        <dbReference type="PROSITE" id="PS50109"/>
    </source>
</evidence>
<evidence type="ECO:0000256" key="1">
    <source>
        <dbReference type="ARBA" id="ARBA00000085"/>
    </source>
</evidence>
<dbReference type="GeneID" id="73046464"/>
<dbReference type="RefSeq" id="WP_254267962.1">
    <property type="nucleotide sequence ID" value="NZ_CP100400.1"/>
</dbReference>
<dbReference type="EMBL" id="JBHSHT010000002">
    <property type="protein sequence ID" value="MFC4826439.1"/>
    <property type="molecule type" value="Genomic_DNA"/>
</dbReference>
<name>A0ABD5Q7F4_9EURY</name>
<organism evidence="10 11">
    <name type="scientific">Halorussus aquaticus</name>
    <dbReference type="NCBI Taxonomy" id="2953748"/>
    <lineage>
        <taxon>Archaea</taxon>
        <taxon>Methanobacteriati</taxon>
        <taxon>Methanobacteriota</taxon>
        <taxon>Stenosarchaea group</taxon>
        <taxon>Halobacteria</taxon>
        <taxon>Halobacteriales</taxon>
        <taxon>Haladaptataceae</taxon>
        <taxon>Halorussus</taxon>
    </lineage>
</organism>
<evidence type="ECO:0000313" key="10">
    <source>
        <dbReference type="EMBL" id="MFC4826439.1"/>
    </source>
</evidence>
<dbReference type="Gene3D" id="3.40.50.2300">
    <property type="match status" value="1"/>
</dbReference>
<dbReference type="GO" id="GO:0000160">
    <property type="term" value="P:phosphorelay signal transduction system"/>
    <property type="evidence" value="ECO:0007669"/>
    <property type="project" value="UniProtKB-KW"/>
</dbReference>
<protein>
    <recommendedName>
        <fullName evidence="2">histidine kinase</fullName>
        <ecNumber evidence="2">2.7.13.3</ecNumber>
    </recommendedName>
</protein>
<dbReference type="SMART" id="SM00388">
    <property type="entry name" value="HisKA"/>
    <property type="match status" value="1"/>
</dbReference>
<feature type="modified residue" description="4-aspartylphosphate" evidence="7">
    <location>
        <position position="58"/>
    </location>
</feature>
<keyword evidence="3 7" id="KW-0597">Phosphoprotein</keyword>
<dbReference type="Proteomes" id="UP001595945">
    <property type="component" value="Unassembled WGS sequence"/>
</dbReference>
<dbReference type="SUPFAM" id="SSF55781">
    <property type="entry name" value="GAF domain-like"/>
    <property type="match status" value="1"/>
</dbReference>
<evidence type="ECO:0000256" key="3">
    <source>
        <dbReference type="ARBA" id="ARBA00022553"/>
    </source>
</evidence>
<gene>
    <name evidence="10" type="ORF">ACFO9K_19460</name>
</gene>
<dbReference type="SMART" id="SM00387">
    <property type="entry name" value="HATPase_c"/>
    <property type="match status" value="1"/>
</dbReference>
<dbReference type="AlphaFoldDB" id="A0ABD5Q7F4"/>
<dbReference type="InterPro" id="IPR005467">
    <property type="entry name" value="His_kinase_dom"/>
</dbReference>
<dbReference type="SUPFAM" id="SSF55874">
    <property type="entry name" value="ATPase domain of HSP90 chaperone/DNA topoisomerase II/histidine kinase"/>
    <property type="match status" value="1"/>
</dbReference>
<dbReference type="Gene3D" id="3.30.565.10">
    <property type="entry name" value="Histidine kinase-like ATPase, C-terminal domain"/>
    <property type="match status" value="1"/>
</dbReference>
<dbReference type="InterPro" id="IPR036890">
    <property type="entry name" value="HATPase_C_sf"/>
</dbReference>
<evidence type="ECO:0000256" key="7">
    <source>
        <dbReference type="PROSITE-ProRule" id="PRU00169"/>
    </source>
</evidence>
<evidence type="ECO:0000259" key="9">
    <source>
        <dbReference type="PROSITE" id="PS50110"/>
    </source>
</evidence>
<dbReference type="InterPro" id="IPR036097">
    <property type="entry name" value="HisK_dim/P_sf"/>
</dbReference>
<dbReference type="CDD" id="cd00075">
    <property type="entry name" value="HATPase"/>
    <property type="match status" value="1"/>
</dbReference>
<dbReference type="SUPFAM" id="SSF52172">
    <property type="entry name" value="CheY-like"/>
    <property type="match status" value="1"/>
</dbReference>
<dbReference type="Pfam" id="PF00072">
    <property type="entry name" value="Response_reg"/>
    <property type="match status" value="1"/>
</dbReference>
<evidence type="ECO:0000256" key="5">
    <source>
        <dbReference type="ARBA" id="ARBA00022777"/>
    </source>
</evidence>
<dbReference type="PANTHER" id="PTHR43711:SF1">
    <property type="entry name" value="HISTIDINE KINASE 1"/>
    <property type="match status" value="1"/>
</dbReference>
<dbReference type="PROSITE" id="PS50110">
    <property type="entry name" value="RESPONSE_REGULATORY"/>
    <property type="match status" value="1"/>
</dbReference>
<keyword evidence="5" id="KW-0418">Kinase</keyword>
<comment type="catalytic activity">
    <reaction evidence="1">
        <text>ATP + protein L-histidine = ADP + protein N-phospho-L-histidine.</text>
        <dbReference type="EC" id="2.7.13.3"/>
    </reaction>
</comment>
<evidence type="ECO:0000313" key="11">
    <source>
        <dbReference type="Proteomes" id="UP001595945"/>
    </source>
</evidence>
<dbReference type="InterPro" id="IPR050736">
    <property type="entry name" value="Sensor_HK_Regulatory"/>
</dbReference>
<accession>A0ABD5Q7F4</accession>
<dbReference type="InterPro" id="IPR001789">
    <property type="entry name" value="Sig_transdc_resp-reg_receiver"/>
</dbReference>
<comment type="caution">
    <text evidence="10">The sequence shown here is derived from an EMBL/GenBank/DDBJ whole genome shotgun (WGS) entry which is preliminary data.</text>
</comment>
<dbReference type="InterPro" id="IPR003661">
    <property type="entry name" value="HisK_dim/P_dom"/>
</dbReference>
<dbReference type="InterPro" id="IPR004358">
    <property type="entry name" value="Sig_transdc_His_kin-like_C"/>
</dbReference>
<dbReference type="Pfam" id="PF00512">
    <property type="entry name" value="HisKA"/>
    <property type="match status" value="1"/>
</dbReference>
<dbReference type="PROSITE" id="PS50109">
    <property type="entry name" value="HIS_KIN"/>
    <property type="match status" value="1"/>
</dbReference>
<keyword evidence="11" id="KW-1185">Reference proteome</keyword>
<dbReference type="PRINTS" id="PR00344">
    <property type="entry name" value="BCTRLSENSOR"/>
</dbReference>
<dbReference type="Gene3D" id="1.10.287.130">
    <property type="match status" value="1"/>
</dbReference>
<keyword evidence="10" id="KW-0067">ATP-binding</keyword>
<dbReference type="EC" id="2.7.13.3" evidence="2"/>
<feature type="domain" description="Response regulatory" evidence="9">
    <location>
        <begin position="9"/>
        <end position="118"/>
    </location>
</feature>
<dbReference type="PANTHER" id="PTHR43711">
    <property type="entry name" value="TWO-COMPONENT HISTIDINE KINASE"/>
    <property type="match status" value="1"/>
</dbReference>
<dbReference type="InterPro" id="IPR003594">
    <property type="entry name" value="HATPase_dom"/>
</dbReference>
<reference evidence="10 11" key="1">
    <citation type="journal article" date="2019" name="Int. J. Syst. Evol. Microbiol.">
        <title>The Global Catalogue of Microorganisms (GCM) 10K type strain sequencing project: providing services to taxonomists for standard genome sequencing and annotation.</title>
        <authorList>
            <consortium name="The Broad Institute Genomics Platform"/>
            <consortium name="The Broad Institute Genome Sequencing Center for Infectious Disease"/>
            <person name="Wu L."/>
            <person name="Ma J."/>
        </authorList>
    </citation>
    <scope>NUCLEOTIDE SEQUENCE [LARGE SCALE GENOMIC DNA]</scope>
    <source>
        <strain evidence="10 11">XZYJ18</strain>
    </source>
</reference>
<dbReference type="GO" id="GO:0005524">
    <property type="term" value="F:ATP binding"/>
    <property type="evidence" value="ECO:0007669"/>
    <property type="project" value="UniProtKB-KW"/>
</dbReference>
<evidence type="ECO:0000256" key="6">
    <source>
        <dbReference type="ARBA" id="ARBA00023012"/>
    </source>
</evidence>
<dbReference type="CDD" id="cd00082">
    <property type="entry name" value="HisKA"/>
    <property type="match status" value="1"/>
</dbReference>
<dbReference type="SUPFAM" id="SSF47384">
    <property type="entry name" value="Homodimeric domain of signal transducing histidine kinase"/>
    <property type="match status" value="1"/>
</dbReference>
<dbReference type="InterPro" id="IPR011006">
    <property type="entry name" value="CheY-like_superfamily"/>
</dbReference>
<dbReference type="Pfam" id="PF02518">
    <property type="entry name" value="HATPase_c"/>
    <property type="match status" value="1"/>
</dbReference>
<evidence type="ECO:0000256" key="2">
    <source>
        <dbReference type="ARBA" id="ARBA00012438"/>
    </source>
</evidence>
<dbReference type="Gene3D" id="3.30.450.40">
    <property type="match status" value="1"/>
</dbReference>
<sequence>MEFSGEAIRVIFVGDRPGTEAFARSVRREEAFTVTVAADRESALDRLETEGFDCVVGDVDAGFELLDAVRDRWPDLPYVFVAEEGDDSAAEALARGATDYLERRSDRDQSALLVTRVENAVVRRTSGGLVGTLVTQETTDDDYARIATELRENETYLRKLYRTASNTELSYEQKRRRLLELGRERLDVDVGFVSRIEDDTFEIVDAVGSHELLQPGETAPLAETYCRKTIEDEGLLSVEDAESEGWLDDPAYETYGLGCYVGAKMFVNDDFYGTLCFADRSPRERSFSENEKIYVELISQWLRYEYEQMADERALREKNHRLEEFASVVSHDLRNPLNVARVYLNMAEETGSEEDFEQVESALERMEQLIQNLLTLAEKGDALDDVTPHDLSAVTADAWRNVDTDDATCRMEDDVVVEADRDRLQQLLENVFRNSIEHGGRTVTVRVGPLDGEDGFYVADDGSGIPEDQRESVFEHGFSTDDGGTGLGLTIVRRIAEAHGWTVSVAESDSGGARFEVRF</sequence>
<evidence type="ECO:0000256" key="4">
    <source>
        <dbReference type="ARBA" id="ARBA00022679"/>
    </source>
</evidence>
<dbReference type="GO" id="GO:0004673">
    <property type="term" value="F:protein histidine kinase activity"/>
    <property type="evidence" value="ECO:0007669"/>
    <property type="project" value="UniProtKB-EC"/>
</dbReference>
<proteinExistence type="predicted"/>
<feature type="domain" description="Histidine kinase" evidence="8">
    <location>
        <begin position="328"/>
        <end position="519"/>
    </location>
</feature>
<keyword evidence="10" id="KW-0547">Nucleotide-binding</keyword>
<keyword evidence="4" id="KW-0808">Transferase</keyword>